<dbReference type="NCBIfam" id="TIGR01554">
    <property type="entry name" value="major_cap_HK97"/>
    <property type="match status" value="1"/>
</dbReference>
<keyword evidence="5" id="KW-1185">Reference proteome</keyword>
<feature type="signal peptide" evidence="2">
    <location>
        <begin position="1"/>
        <end position="21"/>
    </location>
</feature>
<dbReference type="Proteomes" id="UP000593966">
    <property type="component" value="Chromosome"/>
</dbReference>
<evidence type="ECO:0000256" key="1">
    <source>
        <dbReference type="ARBA" id="ARBA00004328"/>
    </source>
</evidence>
<keyword evidence="2" id="KW-0732">Signal</keyword>
<evidence type="ECO:0000313" key="5">
    <source>
        <dbReference type="Proteomes" id="UP000593966"/>
    </source>
</evidence>
<accession>A0A7S6VYI5</accession>
<proteinExistence type="predicted"/>
<comment type="subcellular location">
    <subcellularLocation>
        <location evidence="1">Virion</location>
    </subcellularLocation>
</comment>
<feature type="chain" id="PRO_5032730707" evidence="2">
    <location>
        <begin position="22"/>
        <end position="439"/>
    </location>
</feature>
<dbReference type="Gene3D" id="3.30.2400.10">
    <property type="entry name" value="Major capsid protein gp5"/>
    <property type="match status" value="1"/>
</dbReference>
<dbReference type="InterPro" id="IPR024455">
    <property type="entry name" value="Phage_capsid"/>
</dbReference>
<gene>
    <name evidence="4" type="ORF">G0028_15930</name>
</gene>
<evidence type="ECO:0000256" key="2">
    <source>
        <dbReference type="SAM" id="SignalP"/>
    </source>
</evidence>
<dbReference type="Gene3D" id="3.30.2320.10">
    <property type="entry name" value="hypothetical protein PF0899 domain"/>
    <property type="match status" value="1"/>
</dbReference>
<protein>
    <submittedName>
        <fullName evidence="4">Phage major capsid protein</fullName>
    </submittedName>
</protein>
<dbReference type="Pfam" id="PF05065">
    <property type="entry name" value="Phage_capsid"/>
    <property type="match status" value="1"/>
</dbReference>
<dbReference type="EMBL" id="CP048659">
    <property type="protein sequence ID" value="QOW47246.1"/>
    <property type="molecule type" value="Genomic_DNA"/>
</dbReference>
<dbReference type="RefSeq" id="WP_180045027.1">
    <property type="nucleotide sequence ID" value="NZ_CP048659.1"/>
</dbReference>
<reference evidence="4 5" key="1">
    <citation type="submission" date="2020-02" db="EMBL/GenBank/DDBJ databases">
        <title>Tigecycline-resistant Acinetobacter species from pigs and migratory birds.</title>
        <authorList>
            <person name="Chen C."/>
            <person name="Sun J."/>
            <person name="Liao X.-P."/>
            <person name="Liu Y.-H."/>
        </authorList>
    </citation>
    <scope>NUCLEOTIDE SEQUENCE [LARGE SCALE GENOMIC DNA]</scope>
    <source>
        <strain evidence="4 5">YH12207_T</strain>
    </source>
</reference>
<dbReference type="AlphaFoldDB" id="A0A7S6VYI5"/>
<name>A0A7S6VYI5_9GAMM</name>
<dbReference type="InterPro" id="IPR054612">
    <property type="entry name" value="Phage_capsid-like_C"/>
</dbReference>
<organism evidence="4 5">
    <name type="scientific">Acinetobacter piscicola</name>
    <dbReference type="NCBI Taxonomy" id="2006115"/>
    <lineage>
        <taxon>Bacteria</taxon>
        <taxon>Pseudomonadati</taxon>
        <taxon>Pseudomonadota</taxon>
        <taxon>Gammaproteobacteria</taxon>
        <taxon>Moraxellales</taxon>
        <taxon>Moraxellaceae</taxon>
        <taxon>Acinetobacter</taxon>
    </lineage>
</organism>
<dbReference type="SUPFAM" id="SSF56563">
    <property type="entry name" value="Major capsid protein gp5"/>
    <property type="match status" value="1"/>
</dbReference>
<evidence type="ECO:0000313" key="4">
    <source>
        <dbReference type="EMBL" id="QOW47246.1"/>
    </source>
</evidence>
<evidence type="ECO:0000259" key="3">
    <source>
        <dbReference type="Pfam" id="PF05065"/>
    </source>
</evidence>
<sequence length="439" mass="47574">MNALPKTAIALALATAATQQAQPLSNLQTRDTSQLDTLALQLRDRVGQIDKLLERYKDKLEALDGLPDDLKTDLENRSKEVARLTGEIEEIQQQLVDGVHERSKSEQDTIAAALIRNKDAVEFAKTMATRSGKKKESVVFEGINARNVITLAGLGTNGSLAKNDVSRTSFQAPLSVIDLINWGSADGDVAVFLRESAFEIMADIAPENTDKKESNLQFGPVQLNIGTIAHWIRASKQVLADMTWLANYIETRMTYGVRLKLEYFVVNGHTPTSQNPKCFSGLLEEDNYVEITAEADATAIDVLNQAKYKAADSYLLPDSIILNPEDWGKIERIKGEDGHYVFGAPGAAVQPVLWGVPVVFAASMPKGKYWVGNLAIGFDGLIREDVAVTVSTEDGNNVTKNLVTILAEMRASGAVVLPDACVAGDLPEIPAVTPPVGEG</sequence>
<feature type="domain" description="Phage capsid-like C-terminal" evidence="3">
    <location>
        <begin position="175"/>
        <end position="424"/>
    </location>
</feature>